<dbReference type="GO" id="GO:0016887">
    <property type="term" value="F:ATP hydrolysis activity"/>
    <property type="evidence" value="ECO:0007669"/>
    <property type="project" value="InterPro"/>
</dbReference>
<dbReference type="InterPro" id="IPR049945">
    <property type="entry name" value="AAA_22"/>
</dbReference>
<dbReference type="eggNOG" id="COG2842">
    <property type="taxonomic scope" value="Bacteria"/>
</dbReference>
<dbReference type="Pfam" id="PF13401">
    <property type="entry name" value="AAA_22"/>
    <property type="match status" value="1"/>
</dbReference>
<reference evidence="2 3" key="1">
    <citation type="journal article" date="2009" name="Appl. Environ. Microbiol.">
        <title>Rhizobium sp. strain NGR234 possesses a remarkable number of secretion systems.</title>
        <authorList>
            <person name="Schmeisser C."/>
            <person name="Liesegang H."/>
            <person name="Krysciak D."/>
            <person name="Bakkou N."/>
            <person name="Le Quere A."/>
            <person name="Wollherr A."/>
            <person name="Heinemeyer I."/>
            <person name="Morgenstern B."/>
            <person name="Pommerening-Roeser A."/>
            <person name="Flores M."/>
            <person name="Palacios R."/>
            <person name="Brenner S."/>
            <person name="Gottschalk G."/>
            <person name="Schmitz R.A."/>
            <person name="Broughton W.J."/>
            <person name="Perret X."/>
            <person name="Strittmatter A.W."/>
            <person name="Streit W.R."/>
        </authorList>
    </citation>
    <scope>NUCLEOTIDE SEQUENCE [LARGE SCALE GENOMIC DNA]</scope>
    <source>
        <strain evidence="3">NBRC 101917 / NGR234</strain>
    </source>
</reference>
<gene>
    <name evidence="2" type="ordered locus">NGR_c22550</name>
</gene>
<sequence>MIILPNFHEVSYVNDEKARLAMLKLSPAERQEQVKNLLVRYPRFNTAYKEVFGLHKQGKDGAPITGEIVGFLGNSRAGKSWLLKTLLRDNKPYQLTPESSFTYPFAYVEVMDRWGAPDLATALYLATGASSVPYIGGKSLESKCVRRVASHGTVFVILDDAHYIFEAPPAKRKGMLSLIKALADSGACSILLAGLNVIEAGMLEHRQHFNRASFPAAHLAEHDTSMNEELDHYLEFLAGVSERLPFAEDSGLDRDEWIDEWKLAAGGSVGLTMNIVIDAARRAIAEDAPCIAGKHLKAACFMRKRIGETTYPFQMAA</sequence>
<accession>C3MFF8</accession>
<dbReference type="HOGENOM" id="CLU_876827_0_0_5"/>
<dbReference type="KEGG" id="rhi:NGR_c22550"/>
<feature type="domain" description="ORC1/DEAH AAA+ ATPase" evidence="1">
    <location>
        <begin position="72"/>
        <end position="195"/>
    </location>
</feature>
<name>C3MFF8_SINFN</name>
<dbReference type="AlphaFoldDB" id="C3MFF8"/>
<organism evidence="2 3">
    <name type="scientific">Sinorhizobium fredii (strain NBRC 101917 / NGR234)</name>
    <dbReference type="NCBI Taxonomy" id="394"/>
    <lineage>
        <taxon>Bacteria</taxon>
        <taxon>Pseudomonadati</taxon>
        <taxon>Pseudomonadota</taxon>
        <taxon>Alphaproteobacteria</taxon>
        <taxon>Hyphomicrobiales</taxon>
        <taxon>Rhizobiaceae</taxon>
        <taxon>Sinorhizobium/Ensifer group</taxon>
        <taxon>Sinorhizobium</taxon>
    </lineage>
</organism>
<dbReference type="RefSeq" id="WP_012708773.1">
    <property type="nucleotide sequence ID" value="NC_012587.1"/>
</dbReference>
<protein>
    <recommendedName>
        <fullName evidence="1">ORC1/DEAH AAA+ ATPase domain-containing protein</fullName>
    </recommendedName>
</protein>
<dbReference type="OrthoDB" id="8370580at2"/>
<keyword evidence="3" id="KW-1185">Reference proteome</keyword>
<dbReference type="PATRIC" id="fig|394.7.peg.5074"/>
<evidence type="ECO:0000259" key="1">
    <source>
        <dbReference type="Pfam" id="PF13401"/>
    </source>
</evidence>
<dbReference type="EMBL" id="CP001389">
    <property type="protein sequence ID" value="ACP26015.1"/>
    <property type="molecule type" value="Genomic_DNA"/>
</dbReference>
<dbReference type="Proteomes" id="UP000001054">
    <property type="component" value="Chromosome"/>
</dbReference>
<evidence type="ECO:0000313" key="2">
    <source>
        <dbReference type="EMBL" id="ACP26015.1"/>
    </source>
</evidence>
<dbReference type="STRING" id="394.NGR_c22550"/>
<dbReference type="SUPFAM" id="SSF52540">
    <property type="entry name" value="P-loop containing nucleoside triphosphate hydrolases"/>
    <property type="match status" value="1"/>
</dbReference>
<dbReference type="InterPro" id="IPR027417">
    <property type="entry name" value="P-loop_NTPase"/>
</dbReference>
<evidence type="ECO:0000313" key="3">
    <source>
        <dbReference type="Proteomes" id="UP000001054"/>
    </source>
</evidence>
<proteinExistence type="predicted"/>